<feature type="domain" description="Outer membrane lipoprotein BamD-like" evidence="4">
    <location>
        <begin position="159"/>
        <end position="262"/>
    </location>
</feature>
<dbReference type="InterPro" id="IPR034706">
    <property type="entry name" value="CpoB"/>
</dbReference>
<dbReference type="NCBIfam" id="TIGR02795">
    <property type="entry name" value="tol_pal_ybgF"/>
    <property type="match status" value="1"/>
</dbReference>
<feature type="signal peptide" evidence="3">
    <location>
        <begin position="1"/>
        <end position="21"/>
    </location>
</feature>
<organism evidence="5 6">
    <name type="scientific">Chlorobaculum limnaeum</name>
    <dbReference type="NCBI Taxonomy" id="274537"/>
    <lineage>
        <taxon>Bacteria</taxon>
        <taxon>Pseudomonadati</taxon>
        <taxon>Chlorobiota</taxon>
        <taxon>Chlorobiia</taxon>
        <taxon>Chlorobiales</taxon>
        <taxon>Chlorobiaceae</taxon>
        <taxon>Chlorobaculum</taxon>
    </lineage>
</organism>
<proteinExistence type="inferred from homology"/>
<evidence type="ECO:0000256" key="1">
    <source>
        <dbReference type="ARBA" id="ARBA00022729"/>
    </source>
</evidence>
<dbReference type="HAMAP" id="MF_02066">
    <property type="entry name" value="CpoB"/>
    <property type="match status" value="1"/>
</dbReference>
<evidence type="ECO:0000313" key="5">
    <source>
        <dbReference type="EMBL" id="AOS84061.1"/>
    </source>
</evidence>
<dbReference type="EMBL" id="CP017305">
    <property type="protein sequence ID" value="AOS84061.1"/>
    <property type="molecule type" value="Genomic_DNA"/>
</dbReference>
<keyword evidence="6" id="KW-1185">Reference proteome</keyword>
<sequence length="276" mass="30508">MMKTRRFLFIPAILLSACASQNDLNYVQGEVSQLKQESQVIKQQSAGSYSEITQYREEIAALRGMLDQQQYDYRASMKRLDMEDSLLVRKTNDLESRIARIEQYLGIESDGSGKSLPPRVMPPPPPVSGAAPGSAADQPKGAASGTTPAAASPATGDALISEGLIKMKKLDFAGARENFNAFMTGNPKSPKVADAQFYLAETYYNEKWYEKAILEYQTVIARYTKSPKRPAALYKQGVSFSKIGDEANAKARYKDVVNLYPQSPEAKLAQKNLEKK</sequence>
<dbReference type="InterPro" id="IPR011990">
    <property type="entry name" value="TPR-like_helical_dom_sf"/>
</dbReference>
<keyword evidence="1 3" id="KW-0732">Signal</keyword>
<evidence type="ECO:0000256" key="3">
    <source>
        <dbReference type="SAM" id="SignalP"/>
    </source>
</evidence>
<evidence type="ECO:0000259" key="4">
    <source>
        <dbReference type="Pfam" id="PF13525"/>
    </source>
</evidence>
<reference evidence="5" key="1">
    <citation type="submission" date="2016-09" db="EMBL/GenBank/DDBJ databases">
        <title>Genome sequence of Chlorobaculum limnaeum.</title>
        <authorList>
            <person name="Liu Z."/>
            <person name="Tank M."/>
            <person name="Bryant D.A."/>
        </authorList>
    </citation>
    <scope>NUCLEOTIDE SEQUENCE [LARGE SCALE GENOMIC DNA]</scope>
    <source>
        <strain evidence="5">DSM 1677</strain>
    </source>
</reference>
<evidence type="ECO:0000256" key="2">
    <source>
        <dbReference type="SAM" id="MobiDB-lite"/>
    </source>
</evidence>
<dbReference type="InterPro" id="IPR039565">
    <property type="entry name" value="BamD-like"/>
</dbReference>
<dbReference type="GO" id="GO:0051301">
    <property type="term" value="P:cell division"/>
    <property type="evidence" value="ECO:0007669"/>
    <property type="project" value="InterPro"/>
</dbReference>
<dbReference type="Pfam" id="PF13525">
    <property type="entry name" value="YfiO"/>
    <property type="match status" value="1"/>
</dbReference>
<dbReference type="RefSeq" id="WP_069810206.1">
    <property type="nucleotide sequence ID" value="NZ_CP017305.1"/>
</dbReference>
<name>A0A1D8D0Y7_CHLLM</name>
<dbReference type="Gene3D" id="1.25.40.10">
    <property type="entry name" value="Tetratricopeptide repeat domain"/>
    <property type="match status" value="1"/>
</dbReference>
<feature type="compositionally biased region" description="Low complexity" evidence="2">
    <location>
        <begin position="128"/>
        <end position="154"/>
    </location>
</feature>
<accession>A0A1D8D0Y7</accession>
<feature type="region of interest" description="Disordered" evidence="2">
    <location>
        <begin position="109"/>
        <end position="154"/>
    </location>
</feature>
<gene>
    <name evidence="5" type="ORF">BIU88_07860</name>
</gene>
<dbReference type="STRING" id="274537.BIU88_07860"/>
<protein>
    <submittedName>
        <fullName evidence="5">Tol-pal system protein YbgF</fullName>
    </submittedName>
</protein>
<dbReference type="AlphaFoldDB" id="A0A1D8D0Y7"/>
<dbReference type="Proteomes" id="UP000095185">
    <property type="component" value="Chromosome"/>
</dbReference>
<evidence type="ECO:0000313" key="6">
    <source>
        <dbReference type="Proteomes" id="UP000095185"/>
    </source>
</evidence>
<feature type="chain" id="PRO_5009106541" evidence="3">
    <location>
        <begin position="22"/>
        <end position="276"/>
    </location>
</feature>
<dbReference type="InterPro" id="IPR014162">
    <property type="entry name" value="CpoB_C"/>
</dbReference>
<dbReference type="SUPFAM" id="SSF48452">
    <property type="entry name" value="TPR-like"/>
    <property type="match status" value="1"/>
</dbReference>
<dbReference type="PROSITE" id="PS51257">
    <property type="entry name" value="PROKAR_LIPOPROTEIN"/>
    <property type="match status" value="1"/>
</dbReference>
<dbReference type="KEGG" id="clz:BIU88_07860"/>